<evidence type="ECO:0000313" key="1">
    <source>
        <dbReference type="EMBL" id="KAG5621860.1"/>
    </source>
</evidence>
<dbReference type="Proteomes" id="UP000824120">
    <property type="component" value="Chromosome 2"/>
</dbReference>
<protein>
    <submittedName>
        <fullName evidence="1">Uncharacterized protein</fullName>
    </submittedName>
</protein>
<organism evidence="1 2">
    <name type="scientific">Solanum commersonii</name>
    <name type="common">Commerson's wild potato</name>
    <name type="synonym">Commerson's nightshade</name>
    <dbReference type="NCBI Taxonomy" id="4109"/>
    <lineage>
        <taxon>Eukaryota</taxon>
        <taxon>Viridiplantae</taxon>
        <taxon>Streptophyta</taxon>
        <taxon>Embryophyta</taxon>
        <taxon>Tracheophyta</taxon>
        <taxon>Spermatophyta</taxon>
        <taxon>Magnoliopsida</taxon>
        <taxon>eudicotyledons</taxon>
        <taxon>Gunneridae</taxon>
        <taxon>Pentapetalae</taxon>
        <taxon>asterids</taxon>
        <taxon>lamiids</taxon>
        <taxon>Solanales</taxon>
        <taxon>Solanaceae</taxon>
        <taxon>Solanoideae</taxon>
        <taxon>Solaneae</taxon>
        <taxon>Solanum</taxon>
    </lineage>
</organism>
<sequence length="96" mass="9942">MERIELNSATASDMTKTLNALNSSNIGIPVSLLLPPGTVKPAAKTIVAIKVATIIQEFAVSFIHLSPSFSSSSKSSGSIRVISFSTNPVLPANVAS</sequence>
<proteinExistence type="predicted"/>
<reference evidence="1 2" key="1">
    <citation type="submission" date="2020-09" db="EMBL/GenBank/DDBJ databases">
        <title>De no assembly of potato wild relative species, Solanum commersonii.</title>
        <authorList>
            <person name="Cho K."/>
        </authorList>
    </citation>
    <scope>NUCLEOTIDE SEQUENCE [LARGE SCALE GENOMIC DNA]</scope>
    <source>
        <strain evidence="1">LZ3.2</strain>
        <tissue evidence="1">Leaf</tissue>
    </source>
</reference>
<dbReference type="AlphaFoldDB" id="A0A9J6AC17"/>
<dbReference type="EMBL" id="JACXVP010000002">
    <property type="protein sequence ID" value="KAG5621860.1"/>
    <property type="molecule type" value="Genomic_DNA"/>
</dbReference>
<keyword evidence="2" id="KW-1185">Reference proteome</keyword>
<dbReference type="OrthoDB" id="1747900at2759"/>
<accession>A0A9J6AC17</accession>
<name>A0A9J6AC17_SOLCO</name>
<evidence type="ECO:0000313" key="2">
    <source>
        <dbReference type="Proteomes" id="UP000824120"/>
    </source>
</evidence>
<comment type="caution">
    <text evidence="1">The sequence shown here is derived from an EMBL/GenBank/DDBJ whole genome shotgun (WGS) entry which is preliminary data.</text>
</comment>
<gene>
    <name evidence="1" type="ORF">H5410_007078</name>
</gene>